<dbReference type="SUPFAM" id="SSF52980">
    <property type="entry name" value="Restriction endonuclease-like"/>
    <property type="match status" value="1"/>
</dbReference>
<dbReference type="InterPro" id="IPR003509">
    <property type="entry name" value="UPF0102_YraN-like"/>
</dbReference>
<dbReference type="NCBIfam" id="NF009150">
    <property type="entry name" value="PRK12497.1-3"/>
    <property type="match status" value="1"/>
</dbReference>
<organism evidence="4 5">
    <name type="scientific">Allofranklinella schreckenbergeri</name>
    <dbReference type="NCBI Taxonomy" id="1076744"/>
    <lineage>
        <taxon>Bacteria</taxon>
        <taxon>Pseudomonadati</taxon>
        <taxon>Pseudomonadota</taxon>
        <taxon>Betaproteobacteria</taxon>
        <taxon>Burkholderiales</taxon>
        <taxon>Comamonadaceae</taxon>
        <taxon>Allofranklinella</taxon>
    </lineage>
</organism>
<gene>
    <name evidence="4" type="ORF">EBQ24_11875</name>
</gene>
<dbReference type="InterPro" id="IPR011335">
    <property type="entry name" value="Restrct_endonuc-II-like"/>
</dbReference>
<protein>
    <recommendedName>
        <fullName evidence="2">UPF0102 protein EBQ24_11875</fullName>
    </recommendedName>
</protein>
<sequence>MGGGDAGQAAGEVRQARQAREVARPSPSASGQAAQGGRRPTRRQAVGRWGEDQALECLQTQGLRLVQRNFRAPGRGGGEIDLVMQAGDGTLVFVEVRVRRASDYGGAGASIDARKRARIVLAAQHFLARWPGPAPACRFDVVLIDGQGQPPVWVQGAFDGGQGGHGAW</sequence>
<evidence type="ECO:0000313" key="5">
    <source>
        <dbReference type="Proteomes" id="UP000281171"/>
    </source>
</evidence>
<feature type="compositionally biased region" description="Basic and acidic residues" evidence="3">
    <location>
        <begin position="14"/>
        <end position="23"/>
    </location>
</feature>
<dbReference type="GO" id="GO:0003676">
    <property type="term" value="F:nucleic acid binding"/>
    <property type="evidence" value="ECO:0007669"/>
    <property type="project" value="InterPro"/>
</dbReference>
<dbReference type="EMBL" id="RDQK01000036">
    <property type="protein sequence ID" value="RMX06105.1"/>
    <property type="molecule type" value="Genomic_DNA"/>
</dbReference>
<dbReference type="RefSeq" id="WP_122249038.1">
    <property type="nucleotide sequence ID" value="NZ_RDQK01000036.1"/>
</dbReference>
<proteinExistence type="inferred from homology"/>
<evidence type="ECO:0000256" key="3">
    <source>
        <dbReference type="SAM" id="MobiDB-lite"/>
    </source>
</evidence>
<evidence type="ECO:0000256" key="2">
    <source>
        <dbReference type="HAMAP-Rule" id="MF_00048"/>
    </source>
</evidence>
<dbReference type="InterPro" id="IPR011856">
    <property type="entry name" value="tRNA_endonuc-like_dom_sf"/>
</dbReference>
<dbReference type="PANTHER" id="PTHR34039">
    <property type="entry name" value="UPF0102 PROTEIN YRAN"/>
    <property type="match status" value="1"/>
</dbReference>
<dbReference type="Pfam" id="PF02021">
    <property type="entry name" value="UPF0102"/>
    <property type="match status" value="1"/>
</dbReference>
<name>A0A3M6QSU7_9BURK</name>
<evidence type="ECO:0000256" key="1">
    <source>
        <dbReference type="ARBA" id="ARBA00006738"/>
    </source>
</evidence>
<dbReference type="AlphaFoldDB" id="A0A3M6QSU7"/>
<comment type="similarity">
    <text evidence="1 2">Belongs to the UPF0102 family.</text>
</comment>
<evidence type="ECO:0000313" key="4">
    <source>
        <dbReference type="EMBL" id="RMX06105.1"/>
    </source>
</evidence>
<comment type="caution">
    <text evidence="4">The sequence shown here is derived from an EMBL/GenBank/DDBJ whole genome shotgun (WGS) entry which is preliminary data.</text>
</comment>
<dbReference type="Gene3D" id="3.40.1350.10">
    <property type="match status" value="1"/>
</dbReference>
<dbReference type="NCBIfam" id="TIGR00252">
    <property type="entry name" value="YraN family protein"/>
    <property type="match status" value="1"/>
</dbReference>
<dbReference type="HAMAP" id="MF_00048">
    <property type="entry name" value="UPF0102"/>
    <property type="match status" value="1"/>
</dbReference>
<reference evidence="4 5" key="1">
    <citation type="submission" date="2018-10" db="EMBL/GenBank/DDBJ databases">
        <title>Comamonadaceae CDC group NO-1 genome sequencing and assembly.</title>
        <authorList>
            <person name="Bernier A.-M."/>
            <person name="Bernard K."/>
        </authorList>
    </citation>
    <scope>NUCLEOTIDE SEQUENCE [LARGE SCALE GENOMIC DNA]</scope>
    <source>
        <strain evidence="4 5">NML180581</strain>
    </source>
</reference>
<dbReference type="Proteomes" id="UP000281171">
    <property type="component" value="Unassembled WGS sequence"/>
</dbReference>
<dbReference type="PANTHER" id="PTHR34039:SF1">
    <property type="entry name" value="UPF0102 PROTEIN YRAN"/>
    <property type="match status" value="1"/>
</dbReference>
<feature type="region of interest" description="Disordered" evidence="3">
    <location>
        <begin position="1"/>
        <end position="45"/>
    </location>
</feature>
<accession>A0A3M6QSU7</accession>